<dbReference type="PROSITE" id="PS01173">
    <property type="entry name" value="LIPASE_GDXG_HIS"/>
    <property type="match status" value="1"/>
</dbReference>
<dbReference type="SUPFAM" id="SSF53474">
    <property type="entry name" value="alpha/beta-Hydrolases"/>
    <property type="match status" value="1"/>
</dbReference>
<keyword evidence="2 4" id="KW-0378">Hydrolase</keyword>
<evidence type="ECO:0000256" key="1">
    <source>
        <dbReference type="ARBA" id="ARBA00010515"/>
    </source>
</evidence>
<evidence type="ECO:0000259" key="3">
    <source>
        <dbReference type="Pfam" id="PF07859"/>
    </source>
</evidence>
<dbReference type="InterPro" id="IPR050300">
    <property type="entry name" value="GDXG_lipolytic_enzyme"/>
</dbReference>
<comment type="caution">
    <text evidence="4">The sequence shown here is derived from an EMBL/GenBank/DDBJ whole genome shotgun (WGS) entry which is preliminary data.</text>
</comment>
<reference evidence="5" key="1">
    <citation type="submission" date="2023-07" db="EMBL/GenBank/DDBJ databases">
        <title>30 novel species of actinomycetes from the DSMZ collection.</title>
        <authorList>
            <person name="Nouioui I."/>
        </authorList>
    </citation>
    <scope>NUCLEOTIDE SEQUENCE [LARGE SCALE GENOMIC DNA]</scope>
    <source>
        <strain evidence="5">DSM 45834</strain>
    </source>
</reference>
<dbReference type="InterPro" id="IPR002168">
    <property type="entry name" value="Lipase_GDXG_HIS_AS"/>
</dbReference>
<feature type="domain" description="Alpha/beta hydrolase fold-3" evidence="3">
    <location>
        <begin position="121"/>
        <end position="323"/>
    </location>
</feature>
<dbReference type="InterPro" id="IPR013094">
    <property type="entry name" value="AB_hydrolase_3"/>
</dbReference>
<sequence length="372" mass="38880">MIGTRLRVTALRLGFRTIFGLPRVVKRTLAGAQVRVEDQGLDLDVQLLYRIGSLFSRGEGGAVDQATLAEQRRQADLSAHISAGPVFDDIRTRDLDVEGAAGSRPARLYEPEAVGTPGPLLVFFHGGGFALGSLTTADPLCRLIAAQAQLRVLSVSYRLAPEHPYPAGLDDAVAAFDWVRAHAAELGADAEFVALGGDSAGGNLALVTAHERPGGAAFVMALYPVTDVARTGGSRDTFGSGFGLSADTVASLERFYLPDGVPDDDRRGAIVRADDLSAMPPVYLATAGFDPLRDEGEELAERLRRAGVPVTGRRFPGLVHGYAGLTAISATARDATLDAASALRAGLALAGRTPASSIALTPEAPSRSGSVR</sequence>
<evidence type="ECO:0000313" key="4">
    <source>
        <dbReference type="EMBL" id="MDT0352943.1"/>
    </source>
</evidence>
<keyword evidence="5" id="KW-1185">Reference proteome</keyword>
<evidence type="ECO:0000313" key="5">
    <source>
        <dbReference type="Proteomes" id="UP001183202"/>
    </source>
</evidence>
<dbReference type="Gene3D" id="3.40.50.1820">
    <property type="entry name" value="alpha/beta hydrolase"/>
    <property type="match status" value="1"/>
</dbReference>
<name>A0ABU2NIU0_9PSEU</name>
<evidence type="ECO:0000256" key="2">
    <source>
        <dbReference type="ARBA" id="ARBA00022801"/>
    </source>
</evidence>
<organism evidence="4 5">
    <name type="scientific">Pseudonocardia charpentierae</name>
    <dbReference type="NCBI Taxonomy" id="3075545"/>
    <lineage>
        <taxon>Bacteria</taxon>
        <taxon>Bacillati</taxon>
        <taxon>Actinomycetota</taxon>
        <taxon>Actinomycetes</taxon>
        <taxon>Pseudonocardiales</taxon>
        <taxon>Pseudonocardiaceae</taxon>
        <taxon>Pseudonocardia</taxon>
    </lineage>
</organism>
<accession>A0ABU2NIU0</accession>
<dbReference type="Pfam" id="PF07859">
    <property type="entry name" value="Abhydrolase_3"/>
    <property type="match status" value="1"/>
</dbReference>
<dbReference type="Proteomes" id="UP001183202">
    <property type="component" value="Unassembled WGS sequence"/>
</dbReference>
<gene>
    <name evidence="4" type="ORF">RM445_25830</name>
</gene>
<dbReference type="GO" id="GO:0016787">
    <property type="term" value="F:hydrolase activity"/>
    <property type="evidence" value="ECO:0007669"/>
    <property type="project" value="UniProtKB-KW"/>
</dbReference>
<dbReference type="InterPro" id="IPR029058">
    <property type="entry name" value="AB_hydrolase_fold"/>
</dbReference>
<dbReference type="PANTHER" id="PTHR48081:SF8">
    <property type="entry name" value="ALPHA_BETA HYDROLASE FOLD-3 DOMAIN-CONTAINING PROTEIN-RELATED"/>
    <property type="match status" value="1"/>
</dbReference>
<protein>
    <submittedName>
        <fullName evidence="4">Alpha/beta hydrolase</fullName>
    </submittedName>
</protein>
<proteinExistence type="inferred from homology"/>
<comment type="similarity">
    <text evidence="1">Belongs to the 'GDXG' lipolytic enzyme family.</text>
</comment>
<dbReference type="EMBL" id="JAVREJ010000023">
    <property type="protein sequence ID" value="MDT0352943.1"/>
    <property type="molecule type" value="Genomic_DNA"/>
</dbReference>
<dbReference type="RefSeq" id="WP_311559451.1">
    <property type="nucleotide sequence ID" value="NZ_JAVREJ010000023.1"/>
</dbReference>
<dbReference type="PANTHER" id="PTHR48081">
    <property type="entry name" value="AB HYDROLASE SUPERFAMILY PROTEIN C4A8.06C"/>
    <property type="match status" value="1"/>
</dbReference>